<keyword evidence="1 5" id="KW-0489">Methyltransferase</keyword>
<dbReference type="EMBL" id="JAULSV010000003">
    <property type="protein sequence ID" value="KAK0648183.1"/>
    <property type="molecule type" value="Genomic_DNA"/>
</dbReference>
<dbReference type="PANTHER" id="PTHR43712">
    <property type="entry name" value="PUTATIVE (AFU_ORTHOLOGUE AFUA_4G14580)-RELATED"/>
    <property type="match status" value="1"/>
</dbReference>
<sequence>MVNLEWLMMTDIATWRLFMEWKAFDHIPVGGSVAISDLAQALGAQESLVARLANFLVATGRLRSGEIPGHIRHSRVSPLYMSSHPVSDLNAVAIGNGFKSWLSWPEYFERYGRREAPDVTHTPFSFAWGHPELPPWEVKALYPEYAAQFARTMKSRQIVGGDMKLTGPAALYDFSWLAEEAKGRGANEPVVVDVGGGLGQLLRDLLAAVPGVSGRQCILQDRKEVLEEAAAVGDAVLDDVVMMEHDFHTKQPVRGASVYLVRRILLDYPDALATGILKQLADALPADNPRARVIIMEEQLLTPPTPHNRSVDMMMLSIGGKLRDEKAMRSVAAQAGLSIKYHARPGDPTCVVECWRA</sequence>
<evidence type="ECO:0000259" key="4">
    <source>
        <dbReference type="Pfam" id="PF00891"/>
    </source>
</evidence>
<dbReference type="AlphaFoldDB" id="A0AA39Y918"/>
<reference evidence="5" key="1">
    <citation type="submission" date="2023-06" db="EMBL/GenBank/DDBJ databases">
        <title>Genome-scale phylogeny and comparative genomics of the fungal order Sordariales.</title>
        <authorList>
            <consortium name="Lawrence Berkeley National Laboratory"/>
            <person name="Hensen N."/>
            <person name="Bonometti L."/>
            <person name="Westerberg I."/>
            <person name="Brannstrom I.O."/>
            <person name="Guillou S."/>
            <person name="Cros-Aarteil S."/>
            <person name="Calhoun S."/>
            <person name="Haridas S."/>
            <person name="Kuo A."/>
            <person name="Mondo S."/>
            <person name="Pangilinan J."/>
            <person name="Riley R."/>
            <person name="Labutti K."/>
            <person name="Andreopoulos B."/>
            <person name="Lipzen A."/>
            <person name="Chen C."/>
            <person name="Yanf M."/>
            <person name="Daum C."/>
            <person name="Ng V."/>
            <person name="Clum A."/>
            <person name="Steindorff A."/>
            <person name="Ohm R."/>
            <person name="Martin F."/>
            <person name="Silar P."/>
            <person name="Natvig D."/>
            <person name="Lalanne C."/>
            <person name="Gautier V."/>
            <person name="Ament-Velasquez S.L."/>
            <person name="Kruys A."/>
            <person name="Hutchinson M.I."/>
            <person name="Powell A.J."/>
            <person name="Barry K."/>
            <person name="Miller A.N."/>
            <person name="Grigoriev I.V."/>
            <person name="Debuchy R."/>
            <person name="Gladieux P."/>
            <person name="Thoren M.H."/>
            <person name="Johannesson H."/>
        </authorList>
    </citation>
    <scope>NUCLEOTIDE SEQUENCE</scope>
    <source>
        <strain evidence="5">SMH2532-1</strain>
    </source>
</reference>
<dbReference type="Gene3D" id="1.10.10.10">
    <property type="entry name" value="Winged helix-like DNA-binding domain superfamily/Winged helix DNA-binding domain"/>
    <property type="match status" value="1"/>
</dbReference>
<keyword evidence="6" id="KW-1185">Reference proteome</keyword>
<gene>
    <name evidence="5" type="ORF">B0T16DRAFT_427456</name>
</gene>
<dbReference type="PROSITE" id="PS51683">
    <property type="entry name" value="SAM_OMT_II"/>
    <property type="match status" value="1"/>
</dbReference>
<keyword evidence="2" id="KW-0808">Transferase</keyword>
<dbReference type="InterPro" id="IPR036390">
    <property type="entry name" value="WH_DNA-bd_sf"/>
</dbReference>
<evidence type="ECO:0000313" key="6">
    <source>
        <dbReference type="Proteomes" id="UP001174936"/>
    </source>
</evidence>
<organism evidence="5 6">
    <name type="scientific">Cercophora newfieldiana</name>
    <dbReference type="NCBI Taxonomy" id="92897"/>
    <lineage>
        <taxon>Eukaryota</taxon>
        <taxon>Fungi</taxon>
        <taxon>Dikarya</taxon>
        <taxon>Ascomycota</taxon>
        <taxon>Pezizomycotina</taxon>
        <taxon>Sordariomycetes</taxon>
        <taxon>Sordariomycetidae</taxon>
        <taxon>Sordariales</taxon>
        <taxon>Lasiosphaeriaceae</taxon>
        <taxon>Cercophora</taxon>
    </lineage>
</organism>
<dbReference type="Proteomes" id="UP001174936">
    <property type="component" value="Unassembled WGS sequence"/>
</dbReference>
<proteinExistence type="predicted"/>
<dbReference type="GO" id="GO:0008171">
    <property type="term" value="F:O-methyltransferase activity"/>
    <property type="evidence" value="ECO:0007669"/>
    <property type="project" value="InterPro"/>
</dbReference>
<feature type="domain" description="O-methyltransferase C-terminal" evidence="4">
    <location>
        <begin position="122"/>
        <end position="337"/>
    </location>
</feature>
<dbReference type="Gene3D" id="3.40.50.150">
    <property type="entry name" value="Vaccinia Virus protein VP39"/>
    <property type="match status" value="1"/>
</dbReference>
<evidence type="ECO:0000256" key="2">
    <source>
        <dbReference type="ARBA" id="ARBA00022679"/>
    </source>
</evidence>
<evidence type="ECO:0000256" key="3">
    <source>
        <dbReference type="ARBA" id="ARBA00022691"/>
    </source>
</evidence>
<dbReference type="SUPFAM" id="SSF46785">
    <property type="entry name" value="Winged helix' DNA-binding domain"/>
    <property type="match status" value="1"/>
</dbReference>
<comment type="caution">
    <text evidence="5">The sequence shown here is derived from an EMBL/GenBank/DDBJ whole genome shotgun (WGS) entry which is preliminary data.</text>
</comment>
<dbReference type="InterPro" id="IPR036388">
    <property type="entry name" value="WH-like_DNA-bd_sf"/>
</dbReference>
<dbReference type="InterPro" id="IPR016461">
    <property type="entry name" value="COMT-like"/>
</dbReference>
<dbReference type="InterPro" id="IPR001077">
    <property type="entry name" value="COMT_C"/>
</dbReference>
<dbReference type="SUPFAM" id="SSF53335">
    <property type="entry name" value="S-adenosyl-L-methionine-dependent methyltransferases"/>
    <property type="match status" value="1"/>
</dbReference>
<dbReference type="InterPro" id="IPR029063">
    <property type="entry name" value="SAM-dependent_MTases_sf"/>
</dbReference>
<dbReference type="PANTHER" id="PTHR43712:SF16">
    <property type="entry name" value="O-METHYLTRANSFERASE ELCB"/>
    <property type="match status" value="1"/>
</dbReference>
<dbReference type="GO" id="GO:0032259">
    <property type="term" value="P:methylation"/>
    <property type="evidence" value="ECO:0007669"/>
    <property type="project" value="UniProtKB-KW"/>
</dbReference>
<name>A0AA39Y918_9PEZI</name>
<evidence type="ECO:0000313" key="5">
    <source>
        <dbReference type="EMBL" id="KAK0648183.1"/>
    </source>
</evidence>
<accession>A0AA39Y918</accession>
<keyword evidence="3" id="KW-0949">S-adenosyl-L-methionine</keyword>
<dbReference type="Pfam" id="PF00891">
    <property type="entry name" value="Methyltransf_2"/>
    <property type="match status" value="1"/>
</dbReference>
<evidence type="ECO:0000256" key="1">
    <source>
        <dbReference type="ARBA" id="ARBA00022603"/>
    </source>
</evidence>
<protein>
    <submittedName>
        <fullName evidence="5">S-adenosyl-L-methionine-dependent methyltransferase</fullName>
    </submittedName>
</protein>